<keyword evidence="2" id="KW-1185">Reference proteome</keyword>
<gene>
    <name evidence="1" type="ORF">BOTNAR_0088g00220</name>
</gene>
<evidence type="ECO:0000313" key="2">
    <source>
        <dbReference type="Proteomes" id="UP000297452"/>
    </source>
</evidence>
<accession>A0A4Z1IYE6</accession>
<evidence type="ECO:0000313" key="1">
    <source>
        <dbReference type="EMBL" id="TGO64492.1"/>
    </source>
</evidence>
<sequence>MQASDHTYSEHLISATLQIVVAKKSLVRLEAFDCIFMTIDPRTSSHGATFSYRLNLDFSAQSLTMAEVLGTIASGISIAQLAGNLASSIIKLKNYWDQIQDAPDDIAFLVQEIESYHAILRSILEKQAQLTVSCQPTGGFFDQSIKLCQNASLKLDGLVNALTKDIDSNRKWKRTMGSANILLKADQSKKLKKRIKNATRSMRLAIS</sequence>
<organism evidence="1 2">
    <name type="scientific">Botryotinia narcissicola</name>
    <dbReference type="NCBI Taxonomy" id="278944"/>
    <lineage>
        <taxon>Eukaryota</taxon>
        <taxon>Fungi</taxon>
        <taxon>Dikarya</taxon>
        <taxon>Ascomycota</taxon>
        <taxon>Pezizomycotina</taxon>
        <taxon>Leotiomycetes</taxon>
        <taxon>Helotiales</taxon>
        <taxon>Sclerotiniaceae</taxon>
        <taxon>Botryotinia</taxon>
    </lineage>
</organism>
<dbReference type="Proteomes" id="UP000297452">
    <property type="component" value="Unassembled WGS sequence"/>
</dbReference>
<proteinExistence type="predicted"/>
<comment type="caution">
    <text evidence="1">The sequence shown here is derived from an EMBL/GenBank/DDBJ whole genome shotgun (WGS) entry which is preliminary data.</text>
</comment>
<name>A0A4Z1IYE6_9HELO</name>
<reference evidence="1 2" key="1">
    <citation type="submission" date="2017-12" db="EMBL/GenBank/DDBJ databases">
        <title>Comparative genomics of Botrytis spp.</title>
        <authorList>
            <person name="Valero-Jimenez C.A."/>
            <person name="Tapia P."/>
            <person name="Veloso J."/>
            <person name="Silva-Moreno E."/>
            <person name="Staats M."/>
            <person name="Valdes J.H."/>
            <person name="Van Kan J.A.L."/>
        </authorList>
    </citation>
    <scope>NUCLEOTIDE SEQUENCE [LARGE SCALE GENOMIC DNA]</scope>
    <source>
        <strain evidence="1 2">MUCL2120</strain>
    </source>
</reference>
<dbReference type="EMBL" id="PQXJ01000088">
    <property type="protein sequence ID" value="TGO64492.1"/>
    <property type="molecule type" value="Genomic_DNA"/>
</dbReference>
<evidence type="ECO:0008006" key="3">
    <source>
        <dbReference type="Google" id="ProtNLM"/>
    </source>
</evidence>
<dbReference type="AlphaFoldDB" id="A0A4Z1IYE6"/>
<dbReference type="OrthoDB" id="3200163at2759"/>
<protein>
    <recommendedName>
        <fullName evidence="3">Fungal N-terminal domain-containing protein</fullName>
    </recommendedName>
</protein>